<feature type="non-terminal residue" evidence="2">
    <location>
        <position position="268"/>
    </location>
</feature>
<dbReference type="GO" id="GO:0004674">
    <property type="term" value="F:protein serine/threonine kinase activity"/>
    <property type="evidence" value="ECO:0007669"/>
    <property type="project" value="TreeGrafter"/>
</dbReference>
<organism evidence="2 3">
    <name type="scientific">Rhizophagus irregularis</name>
    <dbReference type="NCBI Taxonomy" id="588596"/>
    <lineage>
        <taxon>Eukaryota</taxon>
        <taxon>Fungi</taxon>
        <taxon>Fungi incertae sedis</taxon>
        <taxon>Mucoromycota</taxon>
        <taxon>Glomeromycotina</taxon>
        <taxon>Glomeromycetes</taxon>
        <taxon>Glomerales</taxon>
        <taxon>Glomeraceae</taxon>
        <taxon>Rhizophagus</taxon>
    </lineage>
</organism>
<gene>
    <name evidence="2" type="ORF">RhiirA1_461505</name>
</gene>
<keyword evidence="2" id="KW-0418">Kinase</keyword>
<sequence length="268" mass="31274">MAYLCNEALEIHNRLKITRFTNEIKNIDRCFRPNALYGSIYQGFNSIHSSRTEILMEWIPYSQFTNVKEIAKGGFGIIYQATWLDGSINNEIIYSKFRERRNNETVILKKFNNSQGISKYFLNELKSNQHCYALDRHIIRTYGFTKDPKSDDYILVMQYASGGDLHNFLRKQFTEITWNHWNEHKISTLWQIARGLETIHKANFIHRDFHSGNILIDLSYDKAHQWQIGDLGLSQHEGSASSNNEIYGVIPYIAPEIFKGSTFSKESD</sequence>
<feature type="domain" description="Protein kinase" evidence="1">
    <location>
        <begin position="64"/>
        <end position="268"/>
    </location>
</feature>
<proteinExistence type="predicted"/>
<dbReference type="Pfam" id="PF07714">
    <property type="entry name" value="PK_Tyr_Ser-Thr"/>
    <property type="match status" value="1"/>
</dbReference>
<dbReference type="GO" id="GO:0005524">
    <property type="term" value="F:ATP binding"/>
    <property type="evidence" value="ECO:0007669"/>
    <property type="project" value="InterPro"/>
</dbReference>
<name>A0A2N0RP56_9GLOM</name>
<dbReference type="InterPro" id="IPR051681">
    <property type="entry name" value="Ser/Thr_Kinases-Pseudokinases"/>
</dbReference>
<dbReference type="SUPFAM" id="SSF56112">
    <property type="entry name" value="Protein kinase-like (PK-like)"/>
    <property type="match status" value="1"/>
</dbReference>
<dbReference type="VEuPathDB" id="FungiDB:FUN_003370"/>
<evidence type="ECO:0000313" key="2">
    <source>
        <dbReference type="EMBL" id="PKC65101.1"/>
    </source>
</evidence>
<dbReference type="PANTHER" id="PTHR44329">
    <property type="entry name" value="SERINE/THREONINE-PROTEIN KINASE TNNI3K-RELATED"/>
    <property type="match status" value="1"/>
</dbReference>
<protein>
    <submittedName>
        <fullName evidence="2">Kinase-like protein</fullName>
    </submittedName>
</protein>
<dbReference type="InterPro" id="IPR000719">
    <property type="entry name" value="Prot_kinase_dom"/>
</dbReference>
<comment type="caution">
    <text evidence="2">The sequence shown here is derived from an EMBL/GenBank/DDBJ whole genome shotgun (WGS) entry which is preliminary data.</text>
</comment>
<reference evidence="2 3" key="1">
    <citation type="submission" date="2017-10" db="EMBL/GenBank/DDBJ databases">
        <title>Extensive intraspecific genome diversity in a model arbuscular mycorrhizal fungus.</title>
        <authorList>
            <person name="Chen E.C.H."/>
            <person name="Morin E."/>
            <person name="Baudet D."/>
            <person name="Noel J."/>
            <person name="Ndikumana S."/>
            <person name="Charron P."/>
            <person name="St-Onge C."/>
            <person name="Giorgi J."/>
            <person name="Grigoriev I.V."/>
            <person name="Roux C."/>
            <person name="Martin F.M."/>
            <person name="Corradi N."/>
        </authorList>
    </citation>
    <scope>NUCLEOTIDE SEQUENCE [LARGE SCALE GENOMIC DNA]</scope>
    <source>
        <strain evidence="2 3">A1</strain>
    </source>
</reference>
<dbReference type="EMBL" id="LLXH01000573">
    <property type="protein sequence ID" value="PKC65101.1"/>
    <property type="molecule type" value="Genomic_DNA"/>
</dbReference>
<dbReference type="InterPro" id="IPR001245">
    <property type="entry name" value="Ser-Thr/Tyr_kinase_cat_dom"/>
</dbReference>
<evidence type="ECO:0000259" key="1">
    <source>
        <dbReference type="PROSITE" id="PS50011"/>
    </source>
</evidence>
<keyword evidence="2" id="KW-0808">Transferase</keyword>
<evidence type="ECO:0000313" key="3">
    <source>
        <dbReference type="Proteomes" id="UP000232688"/>
    </source>
</evidence>
<dbReference type="InterPro" id="IPR011009">
    <property type="entry name" value="Kinase-like_dom_sf"/>
</dbReference>
<accession>A0A2N0RP56</accession>
<dbReference type="Gene3D" id="1.10.510.10">
    <property type="entry name" value="Transferase(Phosphotransferase) domain 1"/>
    <property type="match status" value="1"/>
</dbReference>
<dbReference type="AlphaFoldDB" id="A0A2N0RP56"/>
<dbReference type="VEuPathDB" id="FungiDB:RhiirA1_461505"/>
<dbReference type="Proteomes" id="UP000232688">
    <property type="component" value="Unassembled WGS sequence"/>
</dbReference>
<dbReference type="PROSITE" id="PS50011">
    <property type="entry name" value="PROTEIN_KINASE_DOM"/>
    <property type="match status" value="1"/>
</dbReference>
<reference evidence="2 3" key="2">
    <citation type="submission" date="2017-10" db="EMBL/GenBank/DDBJ databases">
        <title>Genome analyses suggest a sexual origin of heterokaryosis in a supposedly ancient asexual fungus.</title>
        <authorList>
            <person name="Corradi N."/>
            <person name="Sedzielewska K."/>
            <person name="Noel J."/>
            <person name="Charron P."/>
            <person name="Farinelli L."/>
            <person name="Marton T."/>
            <person name="Kruger M."/>
            <person name="Pelin A."/>
            <person name="Brachmann A."/>
            <person name="Corradi N."/>
        </authorList>
    </citation>
    <scope>NUCLEOTIDE SEQUENCE [LARGE SCALE GENOMIC DNA]</scope>
    <source>
        <strain evidence="2 3">A1</strain>
    </source>
</reference>
<dbReference type="PANTHER" id="PTHR44329:SF289">
    <property type="entry name" value="SERINE_THREONINE-PROTEIN KINASE VIK"/>
    <property type="match status" value="1"/>
</dbReference>